<dbReference type="Gene3D" id="1.20.1280.50">
    <property type="match status" value="1"/>
</dbReference>
<dbReference type="Pfam" id="PF07734">
    <property type="entry name" value="FBA_1"/>
    <property type="match status" value="1"/>
</dbReference>
<dbReference type="Proteomes" id="UP000593562">
    <property type="component" value="Unassembled WGS sequence"/>
</dbReference>
<dbReference type="CDD" id="cd22157">
    <property type="entry name" value="F-box_AtFBW1-like"/>
    <property type="match status" value="1"/>
</dbReference>
<dbReference type="InterPro" id="IPR036047">
    <property type="entry name" value="F-box-like_dom_sf"/>
</dbReference>
<dbReference type="PANTHER" id="PTHR31672:SF13">
    <property type="entry name" value="F-BOX PROTEIN CPR30-LIKE"/>
    <property type="match status" value="1"/>
</dbReference>
<name>A0A7J7C335_TRIWF</name>
<dbReference type="InterPro" id="IPR001810">
    <property type="entry name" value="F-box_dom"/>
</dbReference>
<evidence type="ECO:0000313" key="3">
    <source>
        <dbReference type="Proteomes" id="UP000593562"/>
    </source>
</evidence>
<gene>
    <name evidence="2" type="ORF">HS088_TW21G00690</name>
</gene>
<dbReference type="Pfam" id="PF00646">
    <property type="entry name" value="F-box"/>
    <property type="match status" value="1"/>
</dbReference>
<dbReference type="InterPro" id="IPR017451">
    <property type="entry name" value="F-box-assoc_interact_dom"/>
</dbReference>
<reference evidence="2 3" key="1">
    <citation type="journal article" date="2020" name="Nat. Commun.">
        <title>Genome of Tripterygium wilfordii and identification of cytochrome P450 involved in triptolide biosynthesis.</title>
        <authorList>
            <person name="Tu L."/>
            <person name="Su P."/>
            <person name="Zhang Z."/>
            <person name="Gao L."/>
            <person name="Wang J."/>
            <person name="Hu T."/>
            <person name="Zhou J."/>
            <person name="Zhang Y."/>
            <person name="Zhao Y."/>
            <person name="Liu Y."/>
            <person name="Song Y."/>
            <person name="Tong Y."/>
            <person name="Lu Y."/>
            <person name="Yang J."/>
            <person name="Xu C."/>
            <person name="Jia M."/>
            <person name="Peters R.J."/>
            <person name="Huang L."/>
            <person name="Gao W."/>
        </authorList>
    </citation>
    <scope>NUCLEOTIDE SEQUENCE [LARGE SCALE GENOMIC DNA]</scope>
    <source>
        <strain evidence="3">cv. XIE 37</strain>
        <tissue evidence="2">Leaf</tissue>
    </source>
</reference>
<evidence type="ECO:0000259" key="1">
    <source>
        <dbReference type="PROSITE" id="PS50181"/>
    </source>
</evidence>
<dbReference type="PANTHER" id="PTHR31672">
    <property type="entry name" value="BNACNNG10540D PROTEIN"/>
    <property type="match status" value="1"/>
</dbReference>
<dbReference type="InParanoid" id="A0A7J7C335"/>
<dbReference type="NCBIfam" id="TIGR01640">
    <property type="entry name" value="F_box_assoc_1"/>
    <property type="match status" value="1"/>
</dbReference>
<protein>
    <submittedName>
        <fullName evidence="2">Putative F-box family protein</fullName>
    </submittedName>
</protein>
<comment type="caution">
    <text evidence="2">The sequence shown here is derived from an EMBL/GenBank/DDBJ whole genome shotgun (WGS) entry which is preliminary data.</text>
</comment>
<dbReference type="PROSITE" id="PS50181">
    <property type="entry name" value="FBOX"/>
    <property type="match status" value="1"/>
</dbReference>
<proteinExistence type="predicted"/>
<evidence type="ECO:0000313" key="2">
    <source>
        <dbReference type="EMBL" id="KAF5728542.1"/>
    </source>
</evidence>
<dbReference type="AlphaFoldDB" id="A0A7J7C335"/>
<dbReference type="EMBL" id="JAAARO010000021">
    <property type="protein sequence ID" value="KAF5728542.1"/>
    <property type="molecule type" value="Genomic_DNA"/>
</dbReference>
<dbReference type="SUPFAM" id="SSF81383">
    <property type="entry name" value="F-box domain"/>
    <property type="match status" value="1"/>
</dbReference>
<feature type="domain" description="F-box" evidence="1">
    <location>
        <begin position="1"/>
        <end position="49"/>
    </location>
</feature>
<sequence>MSTNLPVELIEKILRRLPPKSLFRFKSVSKSCRDLIQSPDFVNSHLKRSPQRILVLNNFDDKKIKKIHFFDRALENFVRYELGNYSFIHFVGSCNGLVCLFDVQYNIVICNVATREHLMIPYPSNLDDRIGYGFGYDTMGYDYKVVLIERFCDSEIEILMSISMVYSLKQNKWTRSVHDLYSCVHRQGVFVNGFMHWAIYSKPKRGIVAFDLQSERFCGQVPLPDLTRCVMDVGVLRGCLLMTEKKSYAVCLSDELGVWMMKDYMIKDSWTKLYSVNHVLVPCAMSSDDIPLIPLSSGCLFWQRYQMEKKGKIQTVGCWVQLADSVVYGESVIQISAYAGLPGTRGEPTIEVRGAGSSSNEQSM</sequence>
<accession>A0A7J7C335</accession>
<dbReference type="OrthoDB" id="591557at2759"/>
<keyword evidence="3" id="KW-1185">Reference proteome</keyword>
<dbReference type="SMART" id="SM00256">
    <property type="entry name" value="FBOX"/>
    <property type="match status" value="1"/>
</dbReference>
<organism evidence="2 3">
    <name type="scientific">Tripterygium wilfordii</name>
    <name type="common">Thunder God vine</name>
    <dbReference type="NCBI Taxonomy" id="458696"/>
    <lineage>
        <taxon>Eukaryota</taxon>
        <taxon>Viridiplantae</taxon>
        <taxon>Streptophyta</taxon>
        <taxon>Embryophyta</taxon>
        <taxon>Tracheophyta</taxon>
        <taxon>Spermatophyta</taxon>
        <taxon>Magnoliopsida</taxon>
        <taxon>eudicotyledons</taxon>
        <taxon>Gunneridae</taxon>
        <taxon>Pentapetalae</taxon>
        <taxon>rosids</taxon>
        <taxon>fabids</taxon>
        <taxon>Celastrales</taxon>
        <taxon>Celastraceae</taxon>
        <taxon>Tripterygium</taxon>
    </lineage>
</organism>
<dbReference type="InterPro" id="IPR006527">
    <property type="entry name" value="F-box-assoc_dom_typ1"/>
</dbReference>
<dbReference type="InterPro" id="IPR050796">
    <property type="entry name" value="SCF_F-box_component"/>
</dbReference>